<dbReference type="AlphaFoldDB" id="A0A183HXT3"/>
<dbReference type="GO" id="GO:1901135">
    <property type="term" value="P:carbohydrate derivative metabolic process"/>
    <property type="evidence" value="ECO:0007669"/>
    <property type="project" value="UniProtKB-ARBA"/>
</dbReference>
<dbReference type="EMBL" id="UZAJ01018916">
    <property type="protein sequence ID" value="VDO83624.1"/>
    <property type="molecule type" value="Genomic_DNA"/>
</dbReference>
<dbReference type="WBParaSite" id="OFLC_0001229601-mRNA-1">
    <property type="protein sequence ID" value="OFLC_0001229601-mRNA-1"/>
    <property type="gene ID" value="OFLC_0001229601"/>
</dbReference>
<evidence type="ECO:0000259" key="5">
    <source>
        <dbReference type="Pfam" id="PF09258"/>
    </source>
</evidence>
<keyword evidence="4" id="KW-1015">Disulfide bond</keyword>
<gene>
    <name evidence="6" type="ORF">OFLC_LOCUS12296</name>
</gene>
<name>A0A183HXT3_9BILA</name>
<keyword evidence="7" id="KW-1185">Reference proteome</keyword>
<dbReference type="GO" id="GO:0016757">
    <property type="term" value="F:glycosyltransferase activity"/>
    <property type="evidence" value="ECO:0007669"/>
    <property type="project" value="InterPro"/>
</dbReference>
<reference evidence="6 7" key="2">
    <citation type="submission" date="2018-11" db="EMBL/GenBank/DDBJ databases">
        <authorList>
            <consortium name="Pathogen Informatics"/>
        </authorList>
    </citation>
    <scope>NUCLEOTIDE SEQUENCE [LARGE SCALE GENOMIC DNA]</scope>
</reference>
<feature type="domain" description="Glycosyl transferase 64" evidence="5">
    <location>
        <begin position="63"/>
        <end position="159"/>
    </location>
</feature>
<evidence type="ECO:0000256" key="3">
    <source>
        <dbReference type="ARBA" id="ARBA00022679"/>
    </source>
</evidence>
<protein>
    <submittedName>
        <fullName evidence="8">Glyco_transf_64 domain-containing protein</fullName>
    </submittedName>
</protein>
<reference evidence="8" key="1">
    <citation type="submission" date="2016-06" db="UniProtKB">
        <authorList>
            <consortium name="WormBaseParasite"/>
        </authorList>
    </citation>
    <scope>IDENTIFICATION</scope>
</reference>
<dbReference type="Pfam" id="PF09258">
    <property type="entry name" value="Glyco_transf_64"/>
    <property type="match status" value="1"/>
</dbReference>
<dbReference type="STRING" id="387005.A0A183HXT3"/>
<evidence type="ECO:0000256" key="4">
    <source>
        <dbReference type="ARBA" id="ARBA00023157"/>
    </source>
</evidence>
<dbReference type="Proteomes" id="UP000267606">
    <property type="component" value="Unassembled WGS sequence"/>
</dbReference>
<evidence type="ECO:0000256" key="2">
    <source>
        <dbReference type="ARBA" id="ARBA00010271"/>
    </source>
</evidence>
<evidence type="ECO:0000313" key="6">
    <source>
        <dbReference type="EMBL" id="VDO83624.1"/>
    </source>
</evidence>
<proteinExistence type="inferred from homology"/>
<dbReference type="GO" id="GO:0005789">
    <property type="term" value="C:endoplasmic reticulum membrane"/>
    <property type="evidence" value="ECO:0007669"/>
    <property type="project" value="UniProtKB-SubCell"/>
</dbReference>
<sequence length="170" mass="19854">MKQQARGLYQRYFSSVEKITLTSLQIIEERIRKQRGEEPRNWNRLFLPAENFHLATSSNENGYTILLKASIKVSGRLNRIVNLLSDIHEVKKIIILWPKNRQMATNFDKFSSKVFLQPSDFDTHVDILSQTQILQTELLGKFVLFLDERVPVTIDDIRFLVDAASTEPYR</sequence>
<accession>A0A183HXT3</accession>
<dbReference type="Gene3D" id="3.90.550.10">
    <property type="entry name" value="Spore Coat Polysaccharide Biosynthesis Protein SpsA, Chain A"/>
    <property type="match status" value="1"/>
</dbReference>
<evidence type="ECO:0000256" key="1">
    <source>
        <dbReference type="ARBA" id="ARBA00004648"/>
    </source>
</evidence>
<evidence type="ECO:0000313" key="8">
    <source>
        <dbReference type="WBParaSite" id="OFLC_0001229601-mRNA-1"/>
    </source>
</evidence>
<comment type="subcellular location">
    <subcellularLocation>
        <location evidence="1">Endoplasmic reticulum membrane</location>
        <topology evidence="1">Single-pass type II membrane protein</topology>
    </subcellularLocation>
</comment>
<dbReference type="InterPro" id="IPR015338">
    <property type="entry name" value="GT64_dom"/>
</dbReference>
<organism evidence="8">
    <name type="scientific">Onchocerca flexuosa</name>
    <dbReference type="NCBI Taxonomy" id="387005"/>
    <lineage>
        <taxon>Eukaryota</taxon>
        <taxon>Metazoa</taxon>
        <taxon>Ecdysozoa</taxon>
        <taxon>Nematoda</taxon>
        <taxon>Chromadorea</taxon>
        <taxon>Rhabditida</taxon>
        <taxon>Spirurina</taxon>
        <taxon>Spiruromorpha</taxon>
        <taxon>Filarioidea</taxon>
        <taxon>Onchocercidae</taxon>
        <taxon>Onchocerca</taxon>
    </lineage>
</organism>
<evidence type="ECO:0000313" key="7">
    <source>
        <dbReference type="Proteomes" id="UP000267606"/>
    </source>
</evidence>
<keyword evidence="3" id="KW-0808">Transferase</keyword>
<dbReference type="InterPro" id="IPR029044">
    <property type="entry name" value="Nucleotide-diphossugar_trans"/>
</dbReference>
<comment type="similarity">
    <text evidence="2">Belongs to the glycosyltransferase 47 family.</text>
</comment>